<dbReference type="AlphaFoldDB" id="A0AAD5H6K8"/>
<dbReference type="SUPFAM" id="SSF52833">
    <property type="entry name" value="Thioredoxin-like"/>
    <property type="match status" value="1"/>
</dbReference>
<dbReference type="InterPro" id="IPR036249">
    <property type="entry name" value="Thioredoxin-like_sf"/>
</dbReference>
<comment type="caution">
    <text evidence="3">The sequence shown here is derived from an EMBL/GenBank/DDBJ whole genome shotgun (WGS) entry which is preliminary data.</text>
</comment>
<protein>
    <recommendedName>
        <fullName evidence="2">GST N-terminal domain-containing protein</fullName>
    </recommendedName>
</protein>
<dbReference type="EMBL" id="JADXDR010000049">
    <property type="protein sequence ID" value="KAI7842748.1"/>
    <property type="molecule type" value="Genomic_DNA"/>
</dbReference>
<dbReference type="Pfam" id="PF13409">
    <property type="entry name" value="GST_N_2"/>
    <property type="match status" value="1"/>
</dbReference>
<dbReference type="Proteomes" id="UP001205105">
    <property type="component" value="Unassembled WGS sequence"/>
</dbReference>
<evidence type="ECO:0000313" key="3">
    <source>
        <dbReference type="EMBL" id="KAI7842748.1"/>
    </source>
</evidence>
<reference evidence="3" key="1">
    <citation type="submission" date="2020-11" db="EMBL/GenBank/DDBJ databases">
        <title>Chlorella ohadii genome sequencing and assembly.</title>
        <authorList>
            <person name="Murik O."/>
            <person name="Treves H."/>
            <person name="Kedem I."/>
            <person name="Shotland Y."/>
            <person name="Kaplan A."/>
        </authorList>
    </citation>
    <scope>NUCLEOTIDE SEQUENCE</scope>
    <source>
        <strain evidence="3">1</strain>
    </source>
</reference>
<dbReference type="PANTHER" id="PTHR44051:SF8">
    <property type="entry name" value="GLUTATHIONE S-TRANSFERASE GSTA"/>
    <property type="match status" value="1"/>
</dbReference>
<comment type="similarity">
    <text evidence="1">Belongs to the GST superfamily.</text>
</comment>
<evidence type="ECO:0000256" key="1">
    <source>
        <dbReference type="ARBA" id="ARBA00007409"/>
    </source>
</evidence>
<accession>A0AAD5H6K8</accession>
<proteinExistence type="inferred from homology"/>
<gene>
    <name evidence="3" type="ORF">COHA_003676</name>
</gene>
<dbReference type="PANTHER" id="PTHR44051">
    <property type="entry name" value="GLUTATHIONE S-TRANSFERASE-RELATED"/>
    <property type="match status" value="1"/>
</dbReference>
<dbReference type="CDD" id="cd03048">
    <property type="entry name" value="GST_N_Ure2p_like"/>
    <property type="match status" value="1"/>
</dbReference>
<evidence type="ECO:0000259" key="2">
    <source>
        <dbReference type="PROSITE" id="PS50404"/>
    </source>
</evidence>
<keyword evidence="4" id="KW-1185">Reference proteome</keyword>
<dbReference type="Gene3D" id="3.40.30.10">
    <property type="entry name" value="Glutaredoxin"/>
    <property type="match status" value="1"/>
</dbReference>
<evidence type="ECO:0000313" key="4">
    <source>
        <dbReference type="Proteomes" id="UP001205105"/>
    </source>
</evidence>
<organism evidence="3 4">
    <name type="scientific">Chlorella ohadii</name>
    <dbReference type="NCBI Taxonomy" id="2649997"/>
    <lineage>
        <taxon>Eukaryota</taxon>
        <taxon>Viridiplantae</taxon>
        <taxon>Chlorophyta</taxon>
        <taxon>core chlorophytes</taxon>
        <taxon>Trebouxiophyceae</taxon>
        <taxon>Chlorellales</taxon>
        <taxon>Chlorellaceae</taxon>
        <taxon>Chlorella clade</taxon>
        <taxon>Chlorella</taxon>
    </lineage>
</organism>
<name>A0AAD5H6K8_9CHLO</name>
<dbReference type="InterPro" id="IPR004045">
    <property type="entry name" value="Glutathione_S-Trfase_N"/>
</dbReference>
<dbReference type="PROSITE" id="PS50404">
    <property type="entry name" value="GST_NTER"/>
    <property type="match status" value="1"/>
</dbReference>
<feature type="domain" description="GST N-terminal" evidence="2">
    <location>
        <begin position="6"/>
        <end position="77"/>
    </location>
</feature>
<sequence length="103" mass="11082">MPAETEKGLHLYAAGTPKGHKPLIALEELGIPYTLHKIDLLAADQRKPDYLRINPAGRIPALGAILFYLAEKDGSGRLLPSDAAGKAEALAWIFCQSVSERGC</sequence>